<protein>
    <recommendedName>
        <fullName evidence="5">Transmembrane protein</fullName>
    </recommendedName>
</protein>
<keyword evidence="2" id="KW-0812">Transmembrane</keyword>
<reference evidence="3 4" key="1">
    <citation type="submission" date="2014-06" db="EMBL/GenBank/DDBJ databases">
        <authorList>
            <person name="Swart Estienne"/>
        </authorList>
    </citation>
    <scope>NUCLEOTIDE SEQUENCE [LARGE SCALE GENOMIC DNA]</scope>
    <source>
        <strain evidence="3 4">130c</strain>
    </source>
</reference>
<feature type="transmembrane region" description="Helical" evidence="2">
    <location>
        <begin position="230"/>
        <end position="255"/>
    </location>
</feature>
<evidence type="ECO:0008006" key="5">
    <source>
        <dbReference type="Google" id="ProtNLM"/>
    </source>
</evidence>
<feature type="region of interest" description="Disordered" evidence="1">
    <location>
        <begin position="1"/>
        <end position="20"/>
    </location>
</feature>
<dbReference type="AlphaFoldDB" id="A0A078ADA7"/>
<feature type="compositionally biased region" description="Polar residues" evidence="1">
    <location>
        <begin position="416"/>
        <end position="425"/>
    </location>
</feature>
<feature type="compositionally biased region" description="Polar residues" evidence="1">
    <location>
        <begin position="1"/>
        <end position="19"/>
    </location>
</feature>
<feature type="compositionally biased region" description="Polar residues" evidence="1">
    <location>
        <begin position="340"/>
        <end position="375"/>
    </location>
</feature>
<feature type="transmembrane region" description="Helical" evidence="2">
    <location>
        <begin position="143"/>
        <end position="165"/>
    </location>
</feature>
<keyword evidence="4" id="KW-1185">Reference proteome</keyword>
<dbReference type="EMBL" id="CCKQ01008367">
    <property type="protein sequence ID" value="CDW79826.1"/>
    <property type="molecule type" value="Genomic_DNA"/>
</dbReference>
<dbReference type="InParanoid" id="A0A078ADA7"/>
<dbReference type="Proteomes" id="UP000039865">
    <property type="component" value="Unassembled WGS sequence"/>
</dbReference>
<sequence>MQSTDSHQKYSSKNQSQVKVRQDKFAQFQDEEQQIEVYQDKNFDDSNRNHQDLKQDSLNYIDEMRFEQQRGAGKKIIVKSSSSVSSFSESKFILAKRRPLSMWTMIGVFYWFLNSLLGFYIVLKFQEPLQIEYPLAYDSILAFSLKWITAAIISIFILVFLCLIIKVFSRQETYCESTIGAFPTLYLLVIHVQYMFSLYYCVLIVMRLYQNEYDNLDNTENLNLEFNLKLLIAIYCGNEILVSLSIIVLALYHIFGGGLRRSHHLEELEGDAFDIDDKQVQKLQQELQESRIRTESLRKEMSIGYQDPTRLSQLKEDMIREILQDSQQRVRSVSHDPYQNIKQQSIYGNSQIESPQVRKSQSPESYKQNQSANLYGQDQKYLNFQTTRENIPNYQSNLRGSHSLQKTNDQSFDRPSFQQNNGQQNDMRKSDPNFKLILEATINEEEKKDSNTSRDNKQE</sequence>
<feature type="compositionally biased region" description="Basic and acidic residues" evidence="1">
    <location>
        <begin position="444"/>
        <end position="459"/>
    </location>
</feature>
<feature type="region of interest" description="Disordered" evidence="1">
    <location>
        <begin position="327"/>
        <end position="375"/>
    </location>
</feature>
<keyword evidence="2" id="KW-1133">Transmembrane helix</keyword>
<feature type="region of interest" description="Disordered" evidence="1">
    <location>
        <begin position="393"/>
        <end position="459"/>
    </location>
</feature>
<gene>
    <name evidence="3" type="primary">Contig14636.g15595</name>
    <name evidence="3" type="ORF">STYLEM_8818</name>
</gene>
<proteinExistence type="predicted"/>
<evidence type="ECO:0000313" key="3">
    <source>
        <dbReference type="EMBL" id="CDW79826.1"/>
    </source>
</evidence>
<feature type="transmembrane region" description="Helical" evidence="2">
    <location>
        <begin position="100"/>
        <end position="123"/>
    </location>
</feature>
<organism evidence="3 4">
    <name type="scientific">Stylonychia lemnae</name>
    <name type="common">Ciliate</name>
    <dbReference type="NCBI Taxonomy" id="5949"/>
    <lineage>
        <taxon>Eukaryota</taxon>
        <taxon>Sar</taxon>
        <taxon>Alveolata</taxon>
        <taxon>Ciliophora</taxon>
        <taxon>Intramacronucleata</taxon>
        <taxon>Spirotrichea</taxon>
        <taxon>Stichotrichia</taxon>
        <taxon>Sporadotrichida</taxon>
        <taxon>Oxytrichidae</taxon>
        <taxon>Stylonychinae</taxon>
        <taxon>Stylonychia</taxon>
    </lineage>
</organism>
<accession>A0A078ADA7</accession>
<name>A0A078ADA7_STYLE</name>
<feature type="compositionally biased region" description="Polar residues" evidence="1">
    <location>
        <begin position="393"/>
        <end position="410"/>
    </location>
</feature>
<evidence type="ECO:0000256" key="1">
    <source>
        <dbReference type="SAM" id="MobiDB-lite"/>
    </source>
</evidence>
<feature type="transmembrane region" description="Helical" evidence="2">
    <location>
        <begin position="185"/>
        <end position="210"/>
    </location>
</feature>
<evidence type="ECO:0000313" key="4">
    <source>
        <dbReference type="Proteomes" id="UP000039865"/>
    </source>
</evidence>
<evidence type="ECO:0000256" key="2">
    <source>
        <dbReference type="SAM" id="Phobius"/>
    </source>
</evidence>
<keyword evidence="2" id="KW-0472">Membrane</keyword>